<feature type="non-terminal residue" evidence="1">
    <location>
        <position position="1"/>
    </location>
</feature>
<organism evidence="1">
    <name type="scientific">marine sediment metagenome</name>
    <dbReference type="NCBI Taxonomy" id="412755"/>
    <lineage>
        <taxon>unclassified sequences</taxon>
        <taxon>metagenomes</taxon>
        <taxon>ecological metagenomes</taxon>
    </lineage>
</organism>
<dbReference type="EMBL" id="BARW01005194">
    <property type="protein sequence ID" value="GAI76501.1"/>
    <property type="molecule type" value="Genomic_DNA"/>
</dbReference>
<comment type="caution">
    <text evidence="1">The sequence shown here is derived from an EMBL/GenBank/DDBJ whole genome shotgun (WGS) entry which is preliminary data.</text>
</comment>
<reference evidence="1" key="1">
    <citation type="journal article" date="2014" name="Front. Microbiol.">
        <title>High frequency of phylogenetically diverse reductive dehalogenase-homologous genes in deep subseafloor sedimentary metagenomes.</title>
        <authorList>
            <person name="Kawai M."/>
            <person name="Futagami T."/>
            <person name="Toyoda A."/>
            <person name="Takaki Y."/>
            <person name="Nishi S."/>
            <person name="Hori S."/>
            <person name="Arai W."/>
            <person name="Tsubouchi T."/>
            <person name="Morono Y."/>
            <person name="Uchiyama I."/>
            <person name="Ito T."/>
            <person name="Fujiyama A."/>
            <person name="Inagaki F."/>
            <person name="Takami H."/>
        </authorList>
    </citation>
    <scope>NUCLEOTIDE SEQUENCE</scope>
    <source>
        <strain evidence="1">Expedition CK06-06</strain>
    </source>
</reference>
<name>X1SBN6_9ZZZZ</name>
<accession>X1SBN6</accession>
<protein>
    <submittedName>
        <fullName evidence="1">Uncharacterized protein</fullName>
    </submittedName>
</protein>
<gene>
    <name evidence="1" type="ORF">S12H4_11525</name>
</gene>
<dbReference type="AlphaFoldDB" id="X1SBN6"/>
<evidence type="ECO:0000313" key="1">
    <source>
        <dbReference type="EMBL" id="GAI76501.1"/>
    </source>
</evidence>
<proteinExistence type="predicted"/>
<sequence>AAGEGYETLRGYHMHLRSMGWDYYDVLRAEYR</sequence>